<keyword evidence="6 9" id="KW-0223">Dioxygenase</keyword>
<comment type="similarity">
    <text evidence="2 9">Belongs to the cysteine dioxygenase family.</text>
</comment>
<dbReference type="InterPro" id="IPR011051">
    <property type="entry name" value="RmlC_Cupin_sf"/>
</dbReference>
<dbReference type="PANTHER" id="PTHR12918">
    <property type="entry name" value="CYSTEINE DIOXYGENASE"/>
    <property type="match status" value="1"/>
</dbReference>
<dbReference type="Proteomes" id="UP001164746">
    <property type="component" value="Chromosome 16"/>
</dbReference>
<proteinExistence type="inferred from homology"/>
<dbReference type="SUPFAM" id="SSF51182">
    <property type="entry name" value="RmlC-like cupins"/>
    <property type="match status" value="1"/>
</dbReference>
<accession>A0ABY7G888</accession>
<comment type="pathway">
    <text evidence="1 9">Organosulfur biosynthesis; taurine biosynthesis; hypotaurine from L-cysteine: step 1/2.</text>
</comment>
<protein>
    <recommendedName>
        <fullName evidence="3 9">Cysteine dioxygenase</fullName>
        <ecNumber evidence="3 9">1.13.11.20</ecNumber>
    </recommendedName>
</protein>
<dbReference type="CDD" id="cd10548">
    <property type="entry name" value="cupin_CDO"/>
    <property type="match status" value="1"/>
</dbReference>
<dbReference type="EC" id="1.13.11.20" evidence="3 9"/>
<evidence type="ECO:0000256" key="9">
    <source>
        <dbReference type="RuleBase" id="RU366010"/>
    </source>
</evidence>
<evidence type="ECO:0000313" key="11">
    <source>
        <dbReference type="Proteomes" id="UP001164746"/>
    </source>
</evidence>
<keyword evidence="4 9" id="KW-0479">Metal-binding</keyword>
<dbReference type="InterPro" id="IPR014710">
    <property type="entry name" value="RmlC-like_jellyroll"/>
</dbReference>
<keyword evidence="8 9" id="KW-0408">Iron</keyword>
<evidence type="ECO:0000256" key="8">
    <source>
        <dbReference type="ARBA" id="ARBA00023004"/>
    </source>
</evidence>
<comment type="cofactor">
    <cofactor evidence="9">
        <name>Fe cation</name>
        <dbReference type="ChEBI" id="CHEBI:24875"/>
    </cofactor>
    <text evidence="9">Binds 1 Fe cation per subunit.</text>
</comment>
<keyword evidence="7 9" id="KW-0560">Oxidoreductase</keyword>
<evidence type="ECO:0000256" key="2">
    <source>
        <dbReference type="ARBA" id="ARBA00006622"/>
    </source>
</evidence>
<dbReference type="Pfam" id="PF05995">
    <property type="entry name" value="CDO_I"/>
    <property type="match status" value="1"/>
</dbReference>
<dbReference type="InterPro" id="IPR010300">
    <property type="entry name" value="CDO_1"/>
</dbReference>
<dbReference type="EMBL" id="CP111027">
    <property type="protein sequence ID" value="WAR29408.1"/>
    <property type="molecule type" value="Genomic_DNA"/>
</dbReference>
<evidence type="ECO:0000313" key="10">
    <source>
        <dbReference type="EMBL" id="WAR29408.1"/>
    </source>
</evidence>
<evidence type="ECO:0000256" key="3">
    <source>
        <dbReference type="ARBA" id="ARBA00013133"/>
    </source>
</evidence>
<dbReference type="PANTHER" id="PTHR12918:SF1">
    <property type="entry name" value="CYSTEINE DIOXYGENASE TYPE 1"/>
    <property type="match status" value="1"/>
</dbReference>
<name>A0ABY7G888_MYAAR</name>
<keyword evidence="11" id="KW-1185">Reference proteome</keyword>
<gene>
    <name evidence="10" type="ORF">MAR_002976</name>
</gene>
<evidence type="ECO:0000256" key="4">
    <source>
        <dbReference type="ARBA" id="ARBA00022723"/>
    </source>
</evidence>
<organism evidence="10 11">
    <name type="scientific">Mya arenaria</name>
    <name type="common">Soft-shell clam</name>
    <dbReference type="NCBI Taxonomy" id="6604"/>
    <lineage>
        <taxon>Eukaryota</taxon>
        <taxon>Metazoa</taxon>
        <taxon>Spiralia</taxon>
        <taxon>Lophotrochozoa</taxon>
        <taxon>Mollusca</taxon>
        <taxon>Bivalvia</taxon>
        <taxon>Autobranchia</taxon>
        <taxon>Heteroconchia</taxon>
        <taxon>Euheterodonta</taxon>
        <taxon>Imparidentia</taxon>
        <taxon>Neoheterodontei</taxon>
        <taxon>Myida</taxon>
        <taxon>Myoidea</taxon>
        <taxon>Myidae</taxon>
        <taxon>Mya</taxon>
    </lineage>
</organism>
<sequence>MSTDICSDNYRKCSSNSDNCKMENPDTGSSEGEFEMDIESTDVDCGNKECLEKGRCITNDIRVPVTLADLVDGLHKFFSHEKINIDNVKEYMSMYKSKNKEWRKFAKFDQHRYTRNLVDVGNGKFNLMILCWNENQGSSIHSHANSHCFMKVVDGSVNEEMFDWPNESESEHEMSAKGMSTYNRNEVAYICDAMGLHRVSNPSHTDKAVSLHLYSPPFDECKVFDQRTGHESSAKVTFWSKVGKWTLLMRLQKTTKDLKSYCPLLLSCHCEDA</sequence>
<comment type="catalytic activity">
    <reaction evidence="9">
        <text>L-cysteine + O2 = 3-sulfino-L-alanine + H(+)</text>
        <dbReference type="Rhea" id="RHEA:20441"/>
        <dbReference type="ChEBI" id="CHEBI:15378"/>
        <dbReference type="ChEBI" id="CHEBI:15379"/>
        <dbReference type="ChEBI" id="CHEBI:35235"/>
        <dbReference type="ChEBI" id="CHEBI:61085"/>
        <dbReference type="EC" id="1.13.11.20"/>
    </reaction>
</comment>
<evidence type="ECO:0000256" key="1">
    <source>
        <dbReference type="ARBA" id="ARBA00004759"/>
    </source>
</evidence>
<evidence type="ECO:0000256" key="6">
    <source>
        <dbReference type="ARBA" id="ARBA00022964"/>
    </source>
</evidence>
<dbReference type="Gene3D" id="2.60.120.10">
    <property type="entry name" value="Jelly Rolls"/>
    <property type="match status" value="1"/>
</dbReference>
<evidence type="ECO:0000256" key="7">
    <source>
        <dbReference type="ARBA" id="ARBA00023002"/>
    </source>
</evidence>
<reference evidence="10" key="1">
    <citation type="submission" date="2022-11" db="EMBL/GenBank/DDBJ databases">
        <title>Centuries of genome instability and evolution in soft-shell clam transmissible cancer (bioRxiv).</title>
        <authorList>
            <person name="Hart S.F.M."/>
            <person name="Yonemitsu M.A."/>
            <person name="Giersch R.M."/>
            <person name="Beal B.F."/>
            <person name="Arriagada G."/>
            <person name="Davis B.W."/>
            <person name="Ostrander E.A."/>
            <person name="Goff S.P."/>
            <person name="Metzger M.J."/>
        </authorList>
    </citation>
    <scope>NUCLEOTIDE SEQUENCE</scope>
    <source>
        <strain evidence="10">MELC-2E11</strain>
        <tissue evidence="10">Siphon/mantle</tissue>
    </source>
</reference>
<keyword evidence="5" id="KW-0883">Thioether bond</keyword>
<evidence type="ECO:0000256" key="5">
    <source>
        <dbReference type="ARBA" id="ARBA00022784"/>
    </source>
</evidence>